<gene>
    <name evidence="1" type="ORF">DB31_8667</name>
    <name evidence="2" type="ORF">DB31_8754</name>
</gene>
<dbReference type="Pfam" id="PF19378">
    <property type="entry name" value="DUF5953"/>
    <property type="match status" value="1"/>
</dbReference>
<comment type="caution">
    <text evidence="2">The sequence shown here is derived from an EMBL/GenBank/DDBJ whole genome shotgun (WGS) entry which is preliminary data.</text>
</comment>
<dbReference type="RefSeq" id="WP_044191329.1">
    <property type="nucleotide sequence ID" value="NZ_JMCB01000008.1"/>
</dbReference>
<protein>
    <submittedName>
        <fullName evidence="2">Uncharacterized protein</fullName>
    </submittedName>
</protein>
<organism evidence="2 3">
    <name type="scientific">Hyalangium minutum</name>
    <dbReference type="NCBI Taxonomy" id="394096"/>
    <lineage>
        <taxon>Bacteria</taxon>
        <taxon>Pseudomonadati</taxon>
        <taxon>Myxococcota</taxon>
        <taxon>Myxococcia</taxon>
        <taxon>Myxococcales</taxon>
        <taxon>Cystobacterineae</taxon>
        <taxon>Archangiaceae</taxon>
        <taxon>Hyalangium</taxon>
    </lineage>
</organism>
<evidence type="ECO:0000313" key="3">
    <source>
        <dbReference type="Proteomes" id="UP000028725"/>
    </source>
</evidence>
<evidence type="ECO:0000313" key="1">
    <source>
        <dbReference type="EMBL" id="KFE67314.1"/>
    </source>
</evidence>
<dbReference type="InterPro" id="IPR045997">
    <property type="entry name" value="DUF5953"/>
</dbReference>
<dbReference type="EMBL" id="JMCB01000008">
    <property type="protein sequence ID" value="KFE67314.1"/>
    <property type="molecule type" value="Genomic_DNA"/>
</dbReference>
<dbReference type="AlphaFoldDB" id="A0A085WI88"/>
<dbReference type="STRING" id="394096.DB31_8667"/>
<dbReference type="EMBL" id="JMCB01000008">
    <property type="protein sequence ID" value="KFE67401.1"/>
    <property type="molecule type" value="Genomic_DNA"/>
</dbReference>
<name>A0A085WI88_9BACT</name>
<reference evidence="2 3" key="1">
    <citation type="submission" date="2014-04" db="EMBL/GenBank/DDBJ databases">
        <title>Genome assembly of Hyalangium minutum DSM 14724.</title>
        <authorList>
            <person name="Sharma G."/>
            <person name="Subramanian S."/>
        </authorList>
    </citation>
    <scope>NUCLEOTIDE SEQUENCE [LARGE SCALE GENOMIC DNA]</scope>
    <source>
        <strain evidence="2 3">DSM 14724</strain>
    </source>
</reference>
<dbReference type="Proteomes" id="UP000028725">
    <property type="component" value="Unassembled WGS sequence"/>
</dbReference>
<evidence type="ECO:0000313" key="2">
    <source>
        <dbReference type="EMBL" id="KFE67401.1"/>
    </source>
</evidence>
<sequence>MTAQNRVELTVYAPALTGDDGRTLAAVHGMEKALPGMRLEWKVSKEGQLIALPQRDAWLAEAATRGQFPLLCNGDENYPMTISGLKTPASQAPGGQPLLDIHADLPLDAVVIAAAVNILEHVAEGARARWGHMTPARVMQDIADQIGPKRHGPEKPPRGLPAITFPERIPAPEIPYYLGWLNYWSAAAARAIGFPDPARDADLLSGAQRTATGGWVVRLTEAPLDLDNPTHLDALLRAYERFPVIGGRVAPR</sequence>
<accession>A0A085WI88</accession>
<keyword evidence="3" id="KW-1185">Reference proteome</keyword>
<proteinExistence type="predicted"/>